<dbReference type="AlphaFoldDB" id="A0A3T1DBW7"/>
<sequence length="388" mass="43634">MFHSRAIFRILVCIMLVLIVFSSSTEQKAEAHAYSASYTKLDFTKASIEMTYALDELSVIELTNGDSNNNGILELEEFNAVKDQFLVLLKNDIKLEINKEAQNWTVESFTINREGDTAKAILKVAFPPTLASQTVSLTDNLYVKDKVTANYVDLVTINYGEKTSTSALSGNYRVWSMQMSDHIYDALRQDPQSQSNSNEDASGSEQISGWFSFFKLGMTHILEGYDHLLFLFSLLIARQTFKQYATMITAFTIAHSITLSLTVLGFINVPGWFVEPAIALSICYVAVENIVRKKVSYRWVLTFLFGLIHGMGFADILSEMDIPRSELATDLISFNLGIETIQVTLVAILLLPLVLLHRWKFSRRAVISGSAIAFILGAYWLVSRVFFN</sequence>
<reference evidence="2 3" key="1">
    <citation type="submission" date="2019-01" db="EMBL/GenBank/DDBJ databases">
        <title>Complete genome sequence of Cohnella hallensis HS21 isolated from Korean fir (Abies koreana) rhizospheric soil.</title>
        <authorList>
            <person name="Jiang L."/>
            <person name="Kang S.W."/>
            <person name="Kim S."/>
            <person name="Jung J."/>
            <person name="Kim C.Y."/>
            <person name="Kim D.H."/>
            <person name="Kim S.W."/>
            <person name="Lee J."/>
        </authorList>
    </citation>
    <scope>NUCLEOTIDE SEQUENCE [LARGE SCALE GENOMIC DNA]</scope>
    <source>
        <strain evidence="2 3">HS21</strain>
    </source>
</reference>
<evidence type="ECO:0000313" key="3">
    <source>
        <dbReference type="Proteomes" id="UP000289856"/>
    </source>
</evidence>
<proteinExistence type="predicted"/>
<dbReference type="Proteomes" id="UP000289856">
    <property type="component" value="Chromosome"/>
</dbReference>
<feature type="transmembrane region" description="Helical" evidence="1">
    <location>
        <begin position="337"/>
        <end position="356"/>
    </location>
</feature>
<keyword evidence="1" id="KW-1133">Transmembrane helix</keyword>
<organism evidence="2 3">
    <name type="scientific">Cohnella abietis</name>
    <dbReference type="NCBI Taxonomy" id="2507935"/>
    <lineage>
        <taxon>Bacteria</taxon>
        <taxon>Bacillati</taxon>
        <taxon>Bacillota</taxon>
        <taxon>Bacilli</taxon>
        <taxon>Bacillales</taxon>
        <taxon>Paenibacillaceae</taxon>
        <taxon>Cohnella</taxon>
    </lineage>
</organism>
<evidence type="ECO:0000313" key="2">
    <source>
        <dbReference type="EMBL" id="BBI35593.1"/>
    </source>
</evidence>
<dbReference type="EMBL" id="AP019400">
    <property type="protein sequence ID" value="BBI35593.1"/>
    <property type="molecule type" value="Genomic_DNA"/>
</dbReference>
<gene>
    <name evidence="2" type="ORF">KCTCHS21_49920</name>
</gene>
<dbReference type="InterPro" id="IPR018247">
    <property type="entry name" value="EF_Hand_1_Ca_BS"/>
</dbReference>
<dbReference type="InterPro" id="IPR032809">
    <property type="entry name" value="Put_HupE_UreJ"/>
</dbReference>
<accession>A0A3T1DBW7</accession>
<protein>
    <submittedName>
        <fullName evidence="2">Membrane protein</fullName>
    </submittedName>
</protein>
<dbReference type="OrthoDB" id="9808870at2"/>
<keyword evidence="1" id="KW-0472">Membrane</keyword>
<keyword evidence="1" id="KW-0812">Transmembrane</keyword>
<feature type="transmembrane region" description="Helical" evidence="1">
    <location>
        <begin position="269"/>
        <end position="287"/>
    </location>
</feature>
<evidence type="ECO:0000256" key="1">
    <source>
        <dbReference type="SAM" id="Phobius"/>
    </source>
</evidence>
<dbReference type="PROSITE" id="PS00018">
    <property type="entry name" value="EF_HAND_1"/>
    <property type="match status" value="1"/>
</dbReference>
<feature type="transmembrane region" description="Helical" evidence="1">
    <location>
        <begin position="244"/>
        <end position="263"/>
    </location>
</feature>
<feature type="transmembrane region" description="Helical" evidence="1">
    <location>
        <begin position="365"/>
        <end position="382"/>
    </location>
</feature>
<name>A0A3T1DBW7_9BACL</name>
<feature type="transmembrane region" description="Helical" evidence="1">
    <location>
        <begin position="299"/>
        <end position="317"/>
    </location>
</feature>
<dbReference type="Pfam" id="PF13795">
    <property type="entry name" value="HupE_UreJ_2"/>
    <property type="match status" value="1"/>
</dbReference>
<keyword evidence="3" id="KW-1185">Reference proteome</keyword>
<dbReference type="KEGG" id="cohn:KCTCHS21_49920"/>